<evidence type="ECO:0000256" key="2">
    <source>
        <dbReference type="ARBA" id="ARBA00022679"/>
    </source>
</evidence>
<dbReference type="PANTHER" id="PTHR31490:SF2">
    <property type="entry name" value="GLYCOSYL HYDROLASE FAMILY 10 PROTEIN"/>
    <property type="match status" value="1"/>
</dbReference>
<keyword evidence="5" id="KW-0119">Carbohydrate metabolism</keyword>
<dbReference type="InterPro" id="IPR003305">
    <property type="entry name" value="CenC_carb-bd"/>
</dbReference>
<dbReference type="EMBL" id="JADCNM010000004">
    <property type="protein sequence ID" value="KAG0487189.1"/>
    <property type="molecule type" value="Genomic_DNA"/>
</dbReference>
<comment type="similarity">
    <text evidence="1">Belongs to the glycosyl hydrolase 10 (cellulase F) family.</text>
</comment>
<dbReference type="InterPro" id="IPR017853">
    <property type="entry name" value="GH"/>
</dbReference>
<feature type="domain" description="GH10" evidence="7">
    <location>
        <begin position="591"/>
        <end position="814"/>
    </location>
</feature>
<evidence type="ECO:0000259" key="7">
    <source>
        <dbReference type="SMART" id="SM00633"/>
    </source>
</evidence>
<evidence type="ECO:0000256" key="5">
    <source>
        <dbReference type="ARBA" id="ARBA00023277"/>
    </source>
</evidence>
<dbReference type="GO" id="GO:0005524">
    <property type="term" value="F:ATP binding"/>
    <property type="evidence" value="ECO:0007669"/>
    <property type="project" value="InterPro"/>
</dbReference>
<dbReference type="GO" id="GO:0000103">
    <property type="term" value="P:sulfate assimilation"/>
    <property type="evidence" value="ECO:0007669"/>
    <property type="project" value="InterPro"/>
</dbReference>
<dbReference type="SMART" id="SM00633">
    <property type="entry name" value="Glyco_10"/>
    <property type="match status" value="1"/>
</dbReference>
<dbReference type="InterPro" id="IPR027417">
    <property type="entry name" value="P-loop_NTPase"/>
</dbReference>
<dbReference type="GO" id="GO:0031176">
    <property type="term" value="F:endo-1,4-beta-xylanase activity"/>
    <property type="evidence" value="ECO:0007669"/>
    <property type="project" value="UniProtKB-ARBA"/>
</dbReference>
<dbReference type="Gene3D" id="2.60.120.260">
    <property type="entry name" value="Galactose-binding domain-like"/>
    <property type="match status" value="1"/>
</dbReference>
<dbReference type="InterPro" id="IPR001000">
    <property type="entry name" value="GH10_dom"/>
</dbReference>
<evidence type="ECO:0000256" key="4">
    <source>
        <dbReference type="ARBA" id="ARBA00022801"/>
    </source>
</evidence>
<dbReference type="OrthoDB" id="3055998at2759"/>
<dbReference type="Pfam" id="PF02018">
    <property type="entry name" value="CBM_4_9"/>
    <property type="match status" value="1"/>
</dbReference>
<organism evidence="8 9">
    <name type="scientific">Vanilla planifolia</name>
    <name type="common">Vanilla</name>
    <dbReference type="NCBI Taxonomy" id="51239"/>
    <lineage>
        <taxon>Eukaryota</taxon>
        <taxon>Viridiplantae</taxon>
        <taxon>Streptophyta</taxon>
        <taxon>Embryophyta</taxon>
        <taxon>Tracheophyta</taxon>
        <taxon>Spermatophyta</taxon>
        <taxon>Magnoliopsida</taxon>
        <taxon>Liliopsida</taxon>
        <taxon>Asparagales</taxon>
        <taxon>Orchidaceae</taxon>
        <taxon>Vanilloideae</taxon>
        <taxon>Vanilleae</taxon>
        <taxon>Vanilla</taxon>
    </lineage>
</organism>
<dbReference type="InterPro" id="IPR044846">
    <property type="entry name" value="GH10"/>
</dbReference>
<reference evidence="8 9" key="1">
    <citation type="journal article" date="2020" name="Nat. Food">
        <title>A phased Vanilla planifolia genome enables genetic improvement of flavour and production.</title>
        <authorList>
            <person name="Hasing T."/>
            <person name="Tang H."/>
            <person name="Brym M."/>
            <person name="Khazi F."/>
            <person name="Huang T."/>
            <person name="Chambers A.H."/>
        </authorList>
    </citation>
    <scope>NUCLEOTIDE SEQUENCE [LARGE SCALE GENOMIC DNA]</scope>
    <source>
        <tissue evidence="8">Leaf</tissue>
    </source>
</reference>
<name>A0A835RA06_VANPL</name>
<evidence type="ECO:0000256" key="6">
    <source>
        <dbReference type="ARBA" id="ARBA00023326"/>
    </source>
</evidence>
<accession>A0A835RA06</accession>
<dbReference type="Gene3D" id="3.40.50.300">
    <property type="entry name" value="P-loop containing nucleotide triphosphate hydrolases"/>
    <property type="match status" value="2"/>
</dbReference>
<proteinExistence type="inferred from homology"/>
<gene>
    <name evidence="8" type="ORF">HPP92_009284</name>
</gene>
<keyword evidence="6" id="KW-0624">Polysaccharide degradation</keyword>
<dbReference type="Proteomes" id="UP000639772">
    <property type="component" value="Unassembled WGS sequence"/>
</dbReference>
<dbReference type="SUPFAM" id="SSF49785">
    <property type="entry name" value="Galactose-binding domain-like"/>
    <property type="match status" value="1"/>
</dbReference>
<keyword evidence="2" id="KW-0808">Transferase</keyword>
<dbReference type="CDD" id="cd02027">
    <property type="entry name" value="APSK"/>
    <property type="match status" value="1"/>
</dbReference>
<evidence type="ECO:0000313" key="9">
    <source>
        <dbReference type="Proteomes" id="UP000639772"/>
    </source>
</evidence>
<keyword evidence="4" id="KW-0378">Hydrolase</keyword>
<dbReference type="GO" id="GO:0000272">
    <property type="term" value="P:polysaccharide catabolic process"/>
    <property type="evidence" value="ECO:0007669"/>
    <property type="project" value="UniProtKB-KW"/>
</dbReference>
<protein>
    <recommendedName>
        <fullName evidence="7">GH10 domain-containing protein</fullName>
    </recommendedName>
</protein>
<dbReference type="InterPro" id="IPR059117">
    <property type="entry name" value="APS_kinase_dom"/>
</dbReference>
<dbReference type="SUPFAM" id="SSF51445">
    <property type="entry name" value="(Trans)glycosidases"/>
    <property type="match status" value="1"/>
</dbReference>
<evidence type="ECO:0000313" key="8">
    <source>
        <dbReference type="EMBL" id="KAG0487189.1"/>
    </source>
</evidence>
<evidence type="ECO:0000256" key="1">
    <source>
        <dbReference type="ARBA" id="ARBA00007495"/>
    </source>
</evidence>
<dbReference type="Pfam" id="PF00331">
    <property type="entry name" value="Glyco_hydro_10"/>
    <property type="match status" value="1"/>
</dbReference>
<dbReference type="Pfam" id="PF01583">
    <property type="entry name" value="APS_kinase"/>
    <property type="match status" value="2"/>
</dbReference>
<comment type="caution">
    <text evidence="8">The sequence shown here is derived from an EMBL/GenBank/DDBJ whole genome shotgun (WGS) entry which is preliminary data.</text>
</comment>
<dbReference type="PANTHER" id="PTHR31490">
    <property type="entry name" value="GLYCOSYL HYDROLASE"/>
    <property type="match status" value="1"/>
</dbReference>
<evidence type="ECO:0000256" key="3">
    <source>
        <dbReference type="ARBA" id="ARBA00022737"/>
    </source>
</evidence>
<dbReference type="SUPFAM" id="SSF52540">
    <property type="entry name" value="P-loop containing nucleoside triphosphate hydrolases"/>
    <property type="match status" value="1"/>
</dbReference>
<dbReference type="GO" id="GO:0004020">
    <property type="term" value="F:adenylylsulfate kinase activity"/>
    <property type="evidence" value="ECO:0007669"/>
    <property type="project" value="InterPro"/>
</dbReference>
<dbReference type="InterPro" id="IPR008979">
    <property type="entry name" value="Galactose-bd-like_sf"/>
</dbReference>
<dbReference type="Gene3D" id="3.20.20.80">
    <property type="entry name" value="Glycosidases"/>
    <property type="match status" value="2"/>
</dbReference>
<dbReference type="AlphaFoldDB" id="A0A835RA06"/>
<keyword evidence="3" id="KW-0677">Repeat</keyword>
<sequence length="868" mass="97724">MLRRFRPPPLLLPRSINSARTRQLSLLSWIDFSFFLERPLRGMTMSSMIFRSPPLLPPLVQVGFRDPSFRRRRSRSLGTATSRCLRSMASKAERFYCRNGDSLEQKNECDCSVTDRNAVVLSSVGKSTNIVWHECSVGKLERQKLLKQKGCVVWITGLSGSGKSTLACTLSQELHALGYLSYVLDGDNIRHGLNRDLGFKVEDRAENIRRIALWLTKCSLLLQVFLDIPLEVCESRDAKGLYKLARMGKIKGFTGVDDPYEPPCSSEILITAKDGVSPSPASMAQQLLEEQVQKLLYSFTQKDANFYNIGKLEDQLVLIISILAFIGHTLNQVGMKLFLLKLVAVLLASPVNIVTSTSYDYSASLECLAEPLEPQYRGGIITNPSFIDGAQGWSGDGEARTSHTGNRYLVVHKRTKPHQRATQVVHLQQGMLYTFSAWLQSSEGSCDVIVIFRTGGELVRAGAVEANSGCWSMLKGGLTVDHTGPATLSFQTRRRRWHLQSNNSAAEIWVDSVSLQPFTAEEWRSHQTESIRKVEGGGRQWRGCAERHRLHPAATTGFPFGCAMPQTILTNAAYQSWFTSRFTVTTFENEMKWYSTERSQGWEDYSVADAMIAFAQRHGIAVRGHNVFWDDPKYQMGWVTALYGEQLRNAANRRLFSVVSRGWGLLRRGDLTGEQDQPWRRHVLERLQHTEQPGDPKSTPEKYARKLTEMKAYTKNGVRIGIGLESHFDQPNIPFMRAALDKLARAGVPIWLTEVDVFKSPNQRDMDIRLCRDCDVGRMASRRLQQDVLDGQQLQELGHRGCGRQAFKRVAVGACGGNNRRRWILPSTSVPWGARHRCGPPFREMNVSRELTVAPSSSSDDFLQVVVL</sequence>